<dbReference type="PROSITE" id="PS50887">
    <property type="entry name" value="GGDEF"/>
    <property type="match status" value="2"/>
</dbReference>
<feature type="domain" description="PAS" evidence="1">
    <location>
        <begin position="15"/>
        <end position="51"/>
    </location>
</feature>
<dbReference type="SUPFAM" id="SSF55073">
    <property type="entry name" value="Nucleotide cyclase"/>
    <property type="match status" value="2"/>
</dbReference>
<keyword evidence="4" id="KW-1185">Reference proteome</keyword>
<dbReference type="EC" id="2.7.7.65" evidence="3"/>
<keyword evidence="3" id="KW-0808">Transferase</keyword>
<feature type="domain" description="GGDEF" evidence="2">
    <location>
        <begin position="353"/>
        <end position="489"/>
    </location>
</feature>
<dbReference type="Gene3D" id="3.30.450.20">
    <property type="entry name" value="PAS domain"/>
    <property type="match status" value="1"/>
</dbReference>
<dbReference type="Gene3D" id="3.30.70.270">
    <property type="match status" value="2"/>
</dbReference>
<evidence type="ECO:0000313" key="4">
    <source>
        <dbReference type="Proteomes" id="UP001596138"/>
    </source>
</evidence>
<gene>
    <name evidence="3" type="ORF">ACFQGU_05425</name>
</gene>
<dbReference type="PROSITE" id="PS50112">
    <property type="entry name" value="PAS"/>
    <property type="match status" value="1"/>
</dbReference>
<keyword evidence="3" id="KW-0548">Nucleotidyltransferase</keyword>
<dbReference type="InterPro" id="IPR043128">
    <property type="entry name" value="Rev_trsase/Diguanyl_cyclase"/>
</dbReference>
<accession>A0ABW1SXZ9</accession>
<sequence>MSEGDGVAVGDGTAAAALLRAMVRDVPTAVLVTDLEGKVLLANRSARRLIGRPGHVSLVEGVHADDAHRLRAYIAMLAGDATHRSVHLAELQVRWGDVERVVAVDGRRIKGLPGFRGLVFSLQDVSQYVEELQSLRRSAYVDALTGLPNRAAMWNAIQQAFRTRQNGSVLMVDLDDFKGINDRFGHAAGDQVLTTVAGRLRRAVHEIGTVARFGGDEFVILLPAGGEDDARRVMNLVVHEVGRPIPVGLDDLVVGVSVGGAVLGGRHPDDALRRADEALYRAKSSGRGQTCLWSDDDEEWRVRRADVRHELDRLRKALEAERQKARTDVGTGLPNTRRLLEDLRALCDPARPQPVGLVFIDLDHFGAVNKTHGDTAGDDVLRQVADVFRGACRGMDTVYRKGGEEFVVVLPGADHDQAVRVGERFRRRLVENGITHGGLEDMPFVTLSAGVATAELVDDGSVDELMRIAAMRMLTAKQSGRNRVVSEGGAST</sequence>
<dbReference type="Pfam" id="PF13188">
    <property type="entry name" value="PAS_8"/>
    <property type="match status" value="1"/>
</dbReference>
<dbReference type="InterPro" id="IPR035965">
    <property type="entry name" value="PAS-like_dom_sf"/>
</dbReference>
<dbReference type="SUPFAM" id="SSF55785">
    <property type="entry name" value="PYP-like sensor domain (PAS domain)"/>
    <property type="match status" value="1"/>
</dbReference>
<dbReference type="PANTHER" id="PTHR45138">
    <property type="entry name" value="REGULATORY COMPONENTS OF SENSORY TRANSDUCTION SYSTEM"/>
    <property type="match status" value="1"/>
</dbReference>
<dbReference type="SMART" id="SM00091">
    <property type="entry name" value="PAS"/>
    <property type="match status" value="1"/>
</dbReference>
<evidence type="ECO:0000313" key="3">
    <source>
        <dbReference type="EMBL" id="MFC6237306.1"/>
    </source>
</evidence>
<dbReference type="CDD" id="cd01949">
    <property type="entry name" value="GGDEF"/>
    <property type="match status" value="2"/>
</dbReference>
<evidence type="ECO:0000259" key="1">
    <source>
        <dbReference type="PROSITE" id="PS50112"/>
    </source>
</evidence>
<dbReference type="InterPro" id="IPR000160">
    <property type="entry name" value="GGDEF_dom"/>
</dbReference>
<name>A0ABW1SXZ9_9ACTN</name>
<feature type="domain" description="GGDEF" evidence="2">
    <location>
        <begin position="165"/>
        <end position="295"/>
    </location>
</feature>
<dbReference type="InterPro" id="IPR000014">
    <property type="entry name" value="PAS"/>
</dbReference>
<dbReference type="Proteomes" id="UP001596138">
    <property type="component" value="Unassembled WGS sequence"/>
</dbReference>
<dbReference type="RefSeq" id="WP_386764495.1">
    <property type="nucleotide sequence ID" value="NZ_JBHSTI010000008.1"/>
</dbReference>
<dbReference type="SMART" id="SM00267">
    <property type="entry name" value="GGDEF"/>
    <property type="match status" value="2"/>
</dbReference>
<dbReference type="Pfam" id="PF00990">
    <property type="entry name" value="GGDEF"/>
    <property type="match status" value="2"/>
</dbReference>
<dbReference type="PANTHER" id="PTHR45138:SF9">
    <property type="entry name" value="DIGUANYLATE CYCLASE DGCM-RELATED"/>
    <property type="match status" value="1"/>
</dbReference>
<dbReference type="GO" id="GO:0052621">
    <property type="term" value="F:diguanylate cyclase activity"/>
    <property type="evidence" value="ECO:0007669"/>
    <property type="project" value="UniProtKB-EC"/>
</dbReference>
<dbReference type="EMBL" id="JBHSTI010000008">
    <property type="protein sequence ID" value="MFC6237306.1"/>
    <property type="molecule type" value="Genomic_DNA"/>
</dbReference>
<protein>
    <submittedName>
        <fullName evidence="3">Diguanylate cyclase domain-containing protein</fullName>
        <ecNumber evidence="3">2.7.7.65</ecNumber>
    </submittedName>
</protein>
<reference evidence="4" key="1">
    <citation type="journal article" date="2019" name="Int. J. Syst. Evol. Microbiol.">
        <title>The Global Catalogue of Microorganisms (GCM) 10K type strain sequencing project: providing services to taxonomists for standard genome sequencing and annotation.</title>
        <authorList>
            <consortium name="The Broad Institute Genomics Platform"/>
            <consortium name="The Broad Institute Genome Sequencing Center for Infectious Disease"/>
            <person name="Wu L."/>
            <person name="Ma J."/>
        </authorList>
    </citation>
    <scope>NUCLEOTIDE SEQUENCE [LARGE SCALE GENOMIC DNA]</scope>
    <source>
        <strain evidence="4">CGMCC 4.7317</strain>
    </source>
</reference>
<comment type="caution">
    <text evidence="3">The sequence shown here is derived from an EMBL/GenBank/DDBJ whole genome shotgun (WGS) entry which is preliminary data.</text>
</comment>
<proteinExistence type="predicted"/>
<dbReference type="CDD" id="cd00130">
    <property type="entry name" value="PAS"/>
    <property type="match status" value="1"/>
</dbReference>
<dbReference type="InterPro" id="IPR029787">
    <property type="entry name" value="Nucleotide_cyclase"/>
</dbReference>
<organism evidence="3 4">
    <name type="scientific">Longivirga aurantiaca</name>
    <dbReference type="NCBI Taxonomy" id="1837743"/>
    <lineage>
        <taxon>Bacteria</taxon>
        <taxon>Bacillati</taxon>
        <taxon>Actinomycetota</taxon>
        <taxon>Actinomycetes</taxon>
        <taxon>Sporichthyales</taxon>
        <taxon>Sporichthyaceae</taxon>
        <taxon>Longivirga</taxon>
    </lineage>
</organism>
<dbReference type="NCBIfam" id="TIGR00254">
    <property type="entry name" value="GGDEF"/>
    <property type="match status" value="2"/>
</dbReference>
<dbReference type="InterPro" id="IPR050469">
    <property type="entry name" value="Diguanylate_Cyclase"/>
</dbReference>
<evidence type="ECO:0000259" key="2">
    <source>
        <dbReference type="PROSITE" id="PS50887"/>
    </source>
</evidence>